<name>A0ABS3YEZ6_9BACT</name>
<sequence length="740" mass="85377">MKTYIAILICLLLLITGMMAQERKMEPWDAKAEVKYKKRLAEVKEEIWGWKQAGFKNRTVPAEYAKESAVVLAKHTELTTPDKDRELHRSFRALVAINDKAALEEYSEFTFKQYETLSSWYPLEPFDKMTKVIYMGARIFKKDGGTREIYSDEAVVTEVNRRSHKTRKLAIPDLQIGDLIEYFVREEKFINHNTAYTEEIFVLGEEEPVLEYSVHVSAWEEVFALEYRSMNGAPNFKQKIADHMLQLDMLVKNVPPQPVSLWMNPFRQIPMLRVHLRVGVRREKLGRRKEGTIYSNPNALKTRDEAVAGIVGMRNATSSSTLPFLGEVWDNVKRFKKENKNVTDEELTHYIYYLIRYMGLYRVNPQDAIVVDQRRNWAGLSEINFLRYVNYMLVKNDIDADFVLATPRYGPAQNEVFEADDFRVMLKTVGKKPVYMSAEGIFSNTDYIPAEFEGQKAPLVNGGPKEDGIKGNVEIPYSDASKNRQVENMKISFAKDDLQQLKIDRTSSASGHFKRPLQQKLLLYEDYYDAERQALGIKQSFMEEFADSKRNRSLADEYRNAFDKARKDVKESFLDEVKEQFDISPESLDGYKVLKMGLRHNVPEIAYNTNFTMNGYIKKAGSNYIIDAGRLIGPQMSIKPSQRERKADIYMSFARSFEYNIEFQIPEGYTLEGADKLARNVDNECGSFVVTTKQAEGKLTVNVKKIYKNSFAPAAKWPQLLEMVDAAEAFQQQKILLKKA</sequence>
<dbReference type="RefSeq" id="WP_209146213.1">
    <property type="nucleotide sequence ID" value="NZ_JAGHKP010000002.1"/>
</dbReference>
<organism evidence="2 3">
    <name type="scientific">Chitinophaga chungangae</name>
    <dbReference type="NCBI Taxonomy" id="2821488"/>
    <lineage>
        <taxon>Bacteria</taxon>
        <taxon>Pseudomonadati</taxon>
        <taxon>Bacteroidota</taxon>
        <taxon>Chitinophagia</taxon>
        <taxon>Chitinophagales</taxon>
        <taxon>Chitinophagaceae</taxon>
        <taxon>Chitinophaga</taxon>
    </lineage>
</organism>
<proteinExistence type="predicted"/>
<comment type="caution">
    <text evidence="2">The sequence shown here is derived from an EMBL/GenBank/DDBJ whole genome shotgun (WGS) entry which is preliminary data.</text>
</comment>
<accession>A0ABS3YEZ6</accession>
<feature type="chain" id="PRO_5047290425" description="DUF3857 domain-containing protein" evidence="1">
    <location>
        <begin position="21"/>
        <end position="740"/>
    </location>
</feature>
<evidence type="ECO:0000313" key="2">
    <source>
        <dbReference type="EMBL" id="MBO9153243.1"/>
    </source>
</evidence>
<keyword evidence="1" id="KW-0732">Signal</keyword>
<dbReference type="Gene3D" id="2.60.120.1130">
    <property type="match status" value="1"/>
</dbReference>
<evidence type="ECO:0000313" key="3">
    <source>
        <dbReference type="Proteomes" id="UP000679126"/>
    </source>
</evidence>
<gene>
    <name evidence="2" type="ORF">J7I43_13530</name>
</gene>
<dbReference type="Gene3D" id="2.60.40.3140">
    <property type="match status" value="1"/>
</dbReference>
<evidence type="ECO:0000256" key="1">
    <source>
        <dbReference type="SAM" id="SignalP"/>
    </source>
</evidence>
<reference evidence="3" key="1">
    <citation type="submission" date="2021-03" db="EMBL/GenBank/DDBJ databases">
        <title>Assistant Professor.</title>
        <authorList>
            <person name="Huq M.A."/>
        </authorList>
    </citation>
    <scope>NUCLEOTIDE SEQUENCE [LARGE SCALE GENOMIC DNA]</scope>
    <source>
        <strain evidence="3">MAH-28</strain>
    </source>
</reference>
<feature type="signal peptide" evidence="1">
    <location>
        <begin position="1"/>
        <end position="20"/>
    </location>
</feature>
<dbReference type="Proteomes" id="UP000679126">
    <property type="component" value="Unassembled WGS sequence"/>
</dbReference>
<protein>
    <recommendedName>
        <fullName evidence="4">DUF3857 domain-containing protein</fullName>
    </recommendedName>
</protein>
<keyword evidence="3" id="KW-1185">Reference proteome</keyword>
<dbReference type="EMBL" id="JAGHKP010000002">
    <property type="protein sequence ID" value="MBO9153243.1"/>
    <property type="molecule type" value="Genomic_DNA"/>
</dbReference>
<evidence type="ECO:0008006" key="4">
    <source>
        <dbReference type="Google" id="ProtNLM"/>
    </source>
</evidence>